<dbReference type="PANTHER" id="PTHR43205">
    <property type="entry name" value="PROSTAGLANDIN REDUCTASE"/>
    <property type="match status" value="1"/>
</dbReference>
<dbReference type="Gene3D" id="3.90.180.10">
    <property type="entry name" value="Medium-chain alcohol dehydrogenases, catalytic domain"/>
    <property type="match status" value="1"/>
</dbReference>
<proteinExistence type="predicted"/>
<accession>A0A9X3UPK9</accession>
<dbReference type="InterPro" id="IPR045010">
    <property type="entry name" value="MDR_fam"/>
</dbReference>
<evidence type="ECO:0000313" key="4">
    <source>
        <dbReference type="Proteomes" id="UP001151234"/>
    </source>
</evidence>
<evidence type="ECO:0000259" key="2">
    <source>
        <dbReference type="SMART" id="SM00829"/>
    </source>
</evidence>
<keyword evidence="1" id="KW-0560">Oxidoreductase</keyword>
<dbReference type="Pfam" id="PF00107">
    <property type="entry name" value="ADH_zinc_N"/>
    <property type="match status" value="1"/>
</dbReference>
<dbReference type="InterPro" id="IPR041694">
    <property type="entry name" value="ADH_N_2"/>
</dbReference>
<dbReference type="CDD" id="cd05288">
    <property type="entry name" value="PGDH"/>
    <property type="match status" value="1"/>
</dbReference>
<name>A0A9X3UPK9_9HYPH</name>
<dbReference type="InterPro" id="IPR020843">
    <property type="entry name" value="ER"/>
</dbReference>
<gene>
    <name evidence="3" type="ORF">OQ273_18980</name>
</gene>
<organism evidence="3 4">
    <name type="scientific">Hoeflea prorocentri</name>
    <dbReference type="NCBI Taxonomy" id="1922333"/>
    <lineage>
        <taxon>Bacteria</taxon>
        <taxon>Pseudomonadati</taxon>
        <taxon>Pseudomonadota</taxon>
        <taxon>Alphaproteobacteria</taxon>
        <taxon>Hyphomicrobiales</taxon>
        <taxon>Rhizobiaceae</taxon>
        <taxon>Hoeflea</taxon>
    </lineage>
</organism>
<reference evidence="3" key="1">
    <citation type="submission" date="2022-11" db="EMBL/GenBank/DDBJ databases">
        <title>Draft genome sequence of Hoeflea poritis E7-10 and Hoeflea prorocentri PM5-8, separated from scleractinian coral Porites lutea and marine dinoflagellate.</title>
        <authorList>
            <person name="Zhang G."/>
            <person name="Wei Q."/>
            <person name="Cai L."/>
        </authorList>
    </citation>
    <scope>NUCLEOTIDE SEQUENCE</scope>
    <source>
        <strain evidence="3">PM5-8</strain>
    </source>
</reference>
<dbReference type="InterPro" id="IPR013149">
    <property type="entry name" value="ADH-like_C"/>
</dbReference>
<dbReference type="AlphaFoldDB" id="A0A9X3UPK9"/>
<dbReference type="SUPFAM" id="SSF50129">
    <property type="entry name" value="GroES-like"/>
    <property type="match status" value="1"/>
</dbReference>
<dbReference type="SMART" id="SM00829">
    <property type="entry name" value="PKS_ER"/>
    <property type="match status" value="1"/>
</dbReference>
<dbReference type="PANTHER" id="PTHR43205:SF42">
    <property type="entry name" value="ALCOHOL DEHYDROGENASE, ZINC-CONTAINING (AFU_ORTHOLOGUE AFUA_7G04530)"/>
    <property type="match status" value="1"/>
</dbReference>
<dbReference type="RefSeq" id="WP_267992402.1">
    <property type="nucleotide sequence ID" value="NZ_JAPJZI010000001.1"/>
</dbReference>
<dbReference type="FunFam" id="3.40.50.720:FF:000121">
    <property type="entry name" value="Prostaglandin reductase 2"/>
    <property type="match status" value="1"/>
</dbReference>
<dbReference type="Gene3D" id="3.40.50.720">
    <property type="entry name" value="NAD(P)-binding Rossmann-like Domain"/>
    <property type="match status" value="1"/>
</dbReference>
<dbReference type="Pfam" id="PF16884">
    <property type="entry name" value="ADH_N_2"/>
    <property type="match status" value="1"/>
</dbReference>
<protein>
    <submittedName>
        <fullName evidence="3">NADP-dependent oxidoreductase</fullName>
    </submittedName>
</protein>
<dbReference type="SUPFAM" id="SSF51735">
    <property type="entry name" value="NAD(P)-binding Rossmann-fold domains"/>
    <property type="match status" value="1"/>
</dbReference>
<dbReference type="EMBL" id="JAPJZI010000001">
    <property type="protein sequence ID" value="MDA5400666.1"/>
    <property type="molecule type" value="Genomic_DNA"/>
</dbReference>
<dbReference type="GO" id="GO:0016628">
    <property type="term" value="F:oxidoreductase activity, acting on the CH-CH group of donors, NAD or NADP as acceptor"/>
    <property type="evidence" value="ECO:0007669"/>
    <property type="project" value="InterPro"/>
</dbReference>
<dbReference type="Proteomes" id="UP001151234">
    <property type="component" value="Unassembled WGS sequence"/>
</dbReference>
<evidence type="ECO:0000256" key="1">
    <source>
        <dbReference type="ARBA" id="ARBA00023002"/>
    </source>
</evidence>
<sequence length="334" mass="36034">MAKTNRQVILTSRPEAIPQAGHFSLRDGDIPEPGDGEVLVKNRFLSIDPAMRGWVSAVANYSEPVPLNSVMRSIAVGEVVASRNANYPEGTLVCGMFGWQDYAVAHKDNIWFTHDHASGPASLSLGILGLNGITAYFGLLEAGRPKQGETVVVSTAAGAVGSAVGQIARIKGCRTVAITSSEEKRAQCRDEFGYDAAVSYREGDLGAALAEASPEGIDVYFDNTGGAISDTVYRQLNVKARVVVCGTAATASWDPWPQGERMERHILTKRATVQGILVFDWVDGYERARADLGQWVQEGQLNYREEFLDGIEQAPGAIARLYAGQNSGKLMVRL</sequence>
<comment type="caution">
    <text evidence="3">The sequence shown here is derived from an EMBL/GenBank/DDBJ whole genome shotgun (WGS) entry which is preliminary data.</text>
</comment>
<keyword evidence="4" id="KW-1185">Reference proteome</keyword>
<evidence type="ECO:0000313" key="3">
    <source>
        <dbReference type="EMBL" id="MDA5400666.1"/>
    </source>
</evidence>
<dbReference type="InterPro" id="IPR011032">
    <property type="entry name" value="GroES-like_sf"/>
</dbReference>
<feature type="domain" description="Enoyl reductase (ER)" evidence="2">
    <location>
        <begin position="21"/>
        <end position="332"/>
    </location>
</feature>
<dbReference type="InterPro" id="IPR036291">
    <property type="entry name" value="NAD(P)-bd_dom_sf"/>
</dbReference>